<sequence>MPKPVLLFGYGNLSRGDDALGPLLLEHVESHCSLDSIEILSDFQLQIEHALDLENRRLVLFVDASVAGTEAFDFTVLEPARDKSYTTHAMSPAAVLEVYQSIKKQMPPPCFLLSIKGDKFELGEGLSANAETNLAEACLFAERLLDNPDLDFWLKQARLHDSLLRADLNQSEAGVWKEAATS</sequence>
<accession>A0ABY3C6Y1</accession>
<dbReference type="InterPro" id="IPR000671">
    <property type="entry name" value="Peptidase_A31"/>
</dbReference>
<dbReference type="Proteomes" id="UP000733744">
    <property type="component" value="Unassembled WGS sequence"/>
</dbReference>
<reference evidence="1 2" key="1">
    <citation type="journal article" date="2019" name="Antonie Van Leeuwenhoek">
        <title>Description of 'Ca. Methylobacter oryzae' KRF1, a novel species from the environmentally important Methylobacter clade 2.</title>
        <authorList>
            <person name="Khatri K."/>
            <person name="Mohite J.A."/>
            <person name="Pandit P.S."/>
            <person name="Bahulikar R."/>
            <person name="Rahalkar M.C."/>
        </authorList>
    </citation>
    <scope>NUCLEOTIDE SEQUENCE [LARGE SCALE GENOMIC DNA]</scope>
    <source>
        <strain evidence="1 2">KRF1</strain>
    </source>
</reference>
<dbReference type="RefSeq" id="WP_127028068.1">
    <property type="nucleotide sequence ID" value="NZ_RYFG02000112.1"/>
</dbReference>
<comment type="caution">
    <text evidence="1">The sequence shown here is derived from an EMBL/GenBank/DDBJ whole genome shotgun (WGS) entry which is preliminary data.</text>
</comment>
<name>A0ABY3C6Y1_9GAMM</name>
<keyword evidence="1" id="KW-0378">Hydrolase</keyword>
<dbReference type="Gene3D" id="3.40.50.1450">
    <property type="entry name" value="HybD-like"/>
    <property type="match status" value="1"/>
</dbReference>
<dbReference type="EMBL" id="RYFG02000112">
    <property type="protein sequence ID" value="TRW91381.1"/>
    <property type="molecule type" value="Genomic_DNA"/>
</dbReference>
<organism evidence="1 2">
    <name type="scientific">Candidatus Methylobacter oryzae</name>
    <dbReference type="NCBI Taxonomy" id="2497749"/>
    <lineage>
        <taxon>Bacteria</taxon>
        <taxon>Pseudomonadati</taxon>
        <taxon>Pseudomonadota</taxon>
        <taxon>Gammaproteobacteria</taxon>
        <taxon>Methylococcales</taxon>
        <taxon>Methylococcaceae</taxon>
        <taxon>Methylobacter</taxon>
    </lineage>
</organism>
<keyword evidence="1" id="KW-0645">Protease</keyword>
<proteinExistence type="predicted"/>
<dbReference type="CDD" id="cd06066">
    <property type="entry name" value="H2MP_NAD-link-bidir"/>
    <property type="match status" value="1"/>
</dbReference>
<dbReference type="SUPFAM" id="SSF53163">
    <property type="entry name" value="HybD-like"/>
    <property type="match status" value="1"/>
</dbReference>
<dbReference type="PANTHER" id="PTHR30302:SF5">
    <property type="entry name" value="SLR1876 PROTEIN"/>
    <property type="match status" value="1"/>
</dbReference>
<dbReference type="NCBIfam" id="TIGR00072">
    <property type="entry name" value="hydrog_prot"/>
    <property type="match status" value="1"/>
</dbReference>
<dbReference type="GO" id="GO:0006508">
    <property type="term" value="P:proteolysis"/>
    <property type="evidence" value="ECO:0007669"/>
    <property type="project" value="UniProtKB-KW"/>
</dbReference>
<dbReference type="PANTHER" id="PTHR30302">
    <property type="entry name" value="HYDROGENASE 1 MATURATION PROTEASE"/>
    <property type="match status" value="1"/>
</dbReference>
<evidence type="ECO:0000313" key="1">
    <source>
        <dbReference type="EMBL" id="TRW91381.1"/>
    </source>
</evidence>
<gene>
    <name evidence="1" type="ORF">EKO24_016685</name>
</gene>
<dbReference type="InterPro" id="IPR023430">
    <property type="entry name" value="Pept_HybD-like_dom_sf"/>
</dbReference>
<evidence type="ECO:0000313" key="2">
    <source>
        <dbReference type="Proteomes" id="UP000733744"/>
    </source>
</evidence>
<keyword evidence="2" id="KW-1185">Reference proteome</keyword>
<protein>
    <submittedName>
        <fullName evidence="1">Hydrogenase maturation protease</fullName>
    </submittedName>
</protein>
<dbReference type="GO" id="GO:0008233">
    <property type="term" value="F:peptidase activity"/>
    <property type="evidence" value="ECO:0007669"/>
    <property type="project" value="UniProtKB-KW"/>
</dbReference>